<dbReference type="InterPro" id="IPR011050">
    <property type="entry name" value="Pectin_lyase_fold/virulence"/>
</dbReference>
<dbReference type="InterPro" id="IPR043990">
    <property type="entry name" value="AC_1"/>
</dbReference>
<dbReference type="InterPro" id="IPR005546">
    <property type="entry name" value="Autotransporte_beta"/>
</dbReference>
<proteinExistence type="predicted"/>
<dbReference type="Pfam" id="PF18883">
    <property type="entry name" value="AC_1"/>
    <property type="match status" value="1"/>
</dbReference>
<keyword evidence="2" id="KW-0732">Signal</keyword>
<gene>
    <name evidence="4" type="ORF">CRN84_04935</name>
</gene>
<evidence type="ECO:0000313" key="5">
    <source>
        <dbReference type="Proteomes" id="UP000224974"/>
    </source>
</evidence>
<feature type="region of interest" description="Disordered" evidence="1">
    <location>
        <begin position="830"/>
        <end position="850"/>
    </location>
</feature>
<dbReference type="InterPro" id="IPR050909">
    <property type="entry name" value="Bact_Autotransporter_VF"/>
</dbReference>
<sequence length="1166" mass="121663">MKPSLTVKPKLLVVAIALTLNSGSLWAACSSGMSNDLLCTTDVDIPHISESVSKTPFIGIKAMTAVSSSEIENDVEISTGGDGEHALHEVTGEGPIDIVNSGSLTTSGLGSKGILAESNGAGKIIITNNADITTQSQNHIIQFPTTPESHGIQAINSSTGASGGITIDHTGGTITTSAYNSSAIRAESSASTGDINISSTNALLNVNGIDSDGIVAVHTTAMNETSTANINITTRGGSIKVLDAPIANLLNKNIYSHGIEASIRGVNSGDINIIVDKTEISVGTHLDGKAPLSHAIDARIDNLGSGNIDIKNSGKLTTAGATSSLIFADNQGSGGVTITNSGELSMLGRSIAAVNVQTNSGDVIINNSGSVTSSGDMATAIYGGSFSGNVSVINSGEINFGGFGTGIMLSATKGNSSLFSTGNITSDQNNSGKVNTFGNQAIMVGASGGGNALVSYDKGTIASVGSGDGIRSWDEYSGTGASAKIILGADAVVDASRGLSGIVIGNNNKGNISIAAGAVVHGGDRKNDLSSNQIDIHQVAGVRFTGEGTPDFVLDNAGVIDSMNDVVLVNELHNFVAPGATLAGTLLVNNTGTMTGYMILSDEDTTFNNFSSNGFNLRNFTDADSDGVRDTKSIAISDFGGGNDVFNNQTSSTLRLSAVNTELHTDTTGEYLVSGALSTANKGTVQGQLLNLNRFVNSGLIDLTENNQAGDVLVISGGSTAGTYGGAQYISNGGTLALDTVLNEGGVNSLSDILVLDDAVTGTSATKLAINHVSGEGALTQGNGIKLVEVLGTSDSDAFTLSAPVKAGRYEYVLNQGATDQNWYLSNTEPPVVTPPVDPINPPTPKPEENQKPIYNSDIGAYLANQTAATQMFMHSLHDRAGEPQYTEGLKQEGRVPSVWLRLVANHTKSEAASGYFAQRANSSVVHLGGELAQWSNSGDSRFHMGIMGAYGKTESHTTGSYTKSRSNGKVDGYGAGAYLTWFENESLPTGAYVDVWSMYGWFNNEVNGSNKYDSNTWTNSVEAGYASIVTEGERFQWMIEPQAQVLYTHYSADDYRDVNGLSASGNDASGIATRLGARTYMRNKVDKNNAQPFIEVNWLYGDAKNSLDFNGQRMSEDRPKNKLETKFGLQGQVTDGLQVYSHIGLQWGKDSYERSEAQIGVKYSF</sequence>
<accession>A0A2C6DEI7</accession>
<evidence type="ECO:0000313" key="4">
    <source>
        <dbReference type="EMBL" id="PHI28708.1"/>
    </source>
</evidence>
<feature type="compositionally biased region" description="Pro residues" evidence="1">
    <location>
        <begin position="832"/>
        <end position="845"/>
    </location>
</feature>
<feature type="chain" id="PRO_5012135035" evidence="2">
    <location>
        <begin position="28"/>
        <end position="1166"/>
    </location>
</feature>
<dbReference type="Pfam" id="PF03797">
    <property type="entry name" value="Autotransporter"/>
    <property type="match status" value="1"/>
</dbReference>
<dbReference type="RefSeq" id="WP_029095663.1">
    <property type="nucleotide sequence ID" value="NZ_PDDX01000001.1"/>
</dbReference>
<dbReference type="PROSITE" id="PS51208">
    <property type="entry name" value="AUTOTRANSPORTER"/>
    <property type="match status" value="1"/>
</dbReference>
<dbReference type="Proteomes" id="UP000224974">
    <property type="component" value="Unassembled WGS sequence"/>
</dbReference>
<evidence type="ECO:0000256" key="1">
    <source>
        <dbReference type="SAM" id="MobiDB-lite"/>
    </source>
</evidence>
<evidence type="ECO:0000256" key="2">
    <source>
        <dbReference type="SAM" id="SignalP"/>
    </source>
</evidence>
<dbReference type="NCBIfam" id="TIGR01414">
    <property type="entry name" value="autotrans_barl"/>
    <property type="match status" value="1"/>
</dbReference>
<dbReference type="InterPro" id="IPR012332">
    <property type="entry name" value="Autotransporter_pectin_lyase_C"/>
</dbReference>
<dbReference type="STRING" id="1111728.GCA_000427805_03592"/>
<dbReference type="GO" id="GO:0019867">
    <property type="term" value="C:outer membrane"/>
    <property type="evidence" value="ECO:0007669"/>
    <property type="project" value="InterPro"/>
</dbReference>
<name>A0A2C6DEI7_9GAMM</name>
<dbReference type="PANTHER" id="PTHR12338:SF5">
    <property type="entry name" value="ANTIGEN 43-RELATED"/>
    <property type="match status" value="1"/>
</dbReference>
<dbReference type="PROSITE" id="PS51257">
    <property type="entry name" value="PROKAR_LIPOPROTEIN"/>
    <property type="match status" value="1"/>
</dbReference>
<organism evidence="4 5">
    <name type="scientific">Budvicia aquatica</name>
    <dbReference type="NCBI Taxonomy" id="82979"/>
    <lineage>
        <taxon>Bacteria</taxon>
        <taxon>Pseudomonadati</taxon>
        <taxon>Pseudomonadota</taxon>
        <taxon>Gammaproteobacteria</taxon>
        <taxon>Enterobacterales</taxon>
        <taxon>Budviciaceae</taxon>
        <taxon>Budvicia</taxon>
    </lineage>
</organism>
<reference evidence="5" key="1">
    <citation type="submission" date="2017-09" db="EMBL/GenBank/DDBJ databases">
        <title>FDA dAtabase for Regulatory Grade micrObial Sequences (FDA-ARGOS): Supporting development and validation of Infectious Disease Dx tests.</title>
        <authorList>
            <person name="Minogue T."/>
            <person name="Wolcott M."/>
            <person name="Wasieloski L."/>
            <person name="Aguilar W."/>
            <person name="Moore D."/>
            <person name="Tallon L."/>
            <person name="Sadzewicz L."/>
            <person name="Ott S."/>
            <person name="Zhao X."/>
            <person name="Nagaraj S."/>
            <person name="Vavikolanu K."/>
            <person name="Aluvathingal J."/>
            <person name="Nadendla S."/>
            <person name="Sichtig H."/>
        </authorList>
    </citation>
    <scope>NUCLEOTIDE SEQUENCE [LARGE SCALE GENOMIC DNA]</scope>
    <source>
        <strain evidence="5">FDAARGOS_387</strain>
    </source>
</reference>
<dbReference type="SUPFAM" id="SSF51126">
    <property type="entry name" value="Pectin lyase-like"/>
    <property type="match status" value="1"/>
</dbReference>
<dbReference type="SUPFAM" id="SSF103515">
    <property type="entry name" value="Autotransporter"/>
    <property type="match status" value="1"/>
</dbReference>
<feature type="domain" description="Autotransporter" evidence="3">
    <location>
        <begin position="892"/>
        <end position="1166"/>
    </location>
</feature>
<evidence type="ECO:0000259" key="3">
    <source>
        <dbReference type="PROSITE" id="PS51208"/>
    </source>
</evidence>
<feature type="signal peptide" evidence="2">
    <location>
        <begin position="1"/>
        <end position="27"/>
    </location>
</feature>
<protein>
    <submittedName>
        <fullName evidence="4">Autotransporter outer membrane beta-barrel domain-containing protein</fullName>
    </submittedName>
</protein>
<dbReference type="InterPro" id="IPR006315">
    <property type="entry name" value="OM_autotransptr_brl_dom"/>
</dbReference>
<dbReference type="CDD" id="cd01344">
    <property type="entry name" value="PL2_Passenger_AT"/>
    <property type="match status" value="1"/>
</dbReference>
<dbReference type="EMBL" id="PDDX01000001">
    <property type="protein sequence ID" value="PHI28708.1"/>
    <property type="molecule type" value="Genomic_DNA"/>
</dbReference>
<dbReference type="SMART" id="SM00869">
    <property type="entry name" value="Autotransporter"/>
    <property type="match status" value="1"/>
</dbReference>
<keyword evidence="5" id="KW-1185">Reference proteome</keyword>
<dbReference type="PANTHER" id="PTHR12338">
    <property type="entry name" value="AUTOTRANSPORTER"/>
    <property type="match status" value="1"/>
</dbReference>
<dbReference type="OrthoDB" id="6053567at2"/>
<dbReference type="Gene3D" id="2.160.20.20">
    <property type="match status" value="1"/>
</dbReference>
<comment type="caution">
    <text evidence="4">The sequence shown here is derived from an EMBL/GenBank/DDBJ whole genome shotgun (WGS) entry which is preliminary data.</text>
</comment>
<dbReference type="Gene3D" id="2.40.128.130">
    <property type="entry name" value="Autotransporter beta-domain"/>
    <property type="match status" value="1"/>
</dbReference>
<dbReference type="AlphaFoldDB" id="A0A2C6DEI7"/>
<dbReference type="InterPro" id="IPR036709">
    <property type="entry name" value="Autotransporte_beta_dom_sf"/>
</dbReference>